<keyword evidence="3" id="KW-0804">Transcription</keyword>
<keyword evidence="6" id="KW-1185">Reference proteome</keyword>
<dbReference type="PRINTS" id="PR00038">
    <property type="entry name" value="HTHLUXR"/>
</dbReference>
<evidence type="ECO:0000313" key="5">
    <source>
        <dbReference type="EMBL" id="SMC03643.1"/>
    </source>
</evidence>
<evidence type="ECO:0000256" key="2">
    <source>
        <dbReference type="ARBA" id="ARBA00023125"/>
    </source>
</evidence>
<proteinExistence type="predicted"/>
<protein>
    <submittedName>
        <fullName evidence="5">DNA-binding response regulator, NarL/FixJ family, contains REC and HTH domains</fullName>
    </submittedName>
</protein>
<gene>
    <name evidence="5" type="ORF">SAMN00768000_1192</name>
</gene>
<evidence type="ECO:0000256" key="1">
    <source>
        <dbReference type="ARBA" id="ARBA00023015"/>
    </source>
</evidence>
<evidence type="ECO:0000256" key="3">
    <source>
        <dbReference type="ARBA" id="ARBA00023163"/>
    </source>
</evidence>
<dbReference type="Proteomes" id="UP000192660">
    <property type="component" value="Unassembled WGS sequence"/>
</dbReference>
<keyword evidence="1" id="KW-0805">Transcription regulation</keyword>
<dbReference type="Gene3D" id="3.40.50.2300">
    <property type="match status" value="1"/>
</dbReference>
<dbReference type="InterPro" id="IPR016032">
    <property type="entry name" value="Sig_transdc_resp-reg_C-effctor"/>
</dbReference>
<reference evidence="6" key="1">
    <citation type="submission" date="2017-04" db="EMBL/GenBank/DDBJ databases">
        <authorList>
            <person name="Varghese N."/>
            <person name="Submissions S."/>
        </authorList>
    </citation>
    <scope>NUCLEOTIDE SEQUENCE [LARGE SCALE GENOMIC DNA]</scope>
    <source>
        <strain evidence="6">DSM 9293</strain>
    </source>
</reference>
<sequence length="212" mass="23666">MNVMTIGIVSHSPIFAAGIRAVLEREADTEVVMLDETTNHSTVHAVLIESDNLLHIQHTLNTWKSINPAVKSAVFLSPMTFHLTGPVMKLGIDMLLDKTQCCDQLVDLIRTVVSSQCVLISQSFWQGIMKGNLSQAETNPPGLTPREREVLWLLDQNYSNAQIADALQISVHTVKRHVEHLLHKLNASNRHDCARLGHQMGLLRMPRTSRLA</sequence>
<dbReference type="CDD" id="cd06170">
    <property type="entry name" value="LuxR_C_like"/>
    <property type="match status" value="1"/>
</dbReference>
<accession>A0A1W1WD45</accession>
<dbReference type="SMART" id="SM00421">
    <property type="entry name" value="HTH_LUXR"/>
    <property type="match status" value="1"/>
</dbReference>
<dbReference type="PANTHER" id="PTHR44688">
    <property type="entry name" value="DNA-BINDING TRANSCRIPTIONAL ACTIVATOR DEVR_DOSR"/>
    <property type="match status" value="1"/>
</dbReference>
<dbReference type="GO" id="GO:0006355">
    <property type="term" value="P:regulation of DNA-templated transcription"/>
    <property type="evidence" value="ECO:0007669"/>
    <property type="project" value="InterPro"/>
</dbReference>
<feature type="domain" description="HTH luxR-type" evidence="4">
    <location>
        <begin position="136"/>
        <end position="201"/>
    </location>
</feature>
<dbReference type="InterPro" id="IPR000792">
    <property type="entry name" value="Tscrpt_reg_LuxR_C"/>
</dbReference>
<evidence type="ECO:0000313" key="6">
    <source>
        <dbReference type="Proteomes" id="UP000192660"/>
    </source>
</evidence>
<keyword evidence="2 5" id="KW-0238">DNA-binding</keyword>
<dbReference type="PROSITE" id="PS50043">
    <property type="entry name" value="HTH_LUXR_2"/>
    <property type="match status" value="1"/>
</dbReference>
<dbReference type="PANTHER" id="PTHR44688:SF16">
    <property type="entry name" value="DNA-BINDING TRANSCRIPTIONAL ACTIVATOR DEVR_DOSR"/>
    <property type="match status" value="1"/>
</dbReference>
<dbReference type="OrthoDB" id="9779069at2"/>
<dbReference type="GO" id="GO:0003677">
    <property type="term" value="F:DNA binding"/>
    <property type="evidence" value="ECO:0007669"/>
    <property type="project" value="UniProtKB-KW"/>
</dbReference>
<name>A0A1W1WD45_SULTA</name>
<dbReference type="EMBL" id="FWWY01000001">
    <property type="protein sequence ID" value="SMC03643.1"/>
    <property type="molecule type" value="Genomic_DNA"/>
</dbReference>
<organism evidence="5 6">
    <name type="scientific">Sulfobacillus thermosulfidooxidans (strain DSM 9293 / VKM B-1269 / AT-1)</name>
    <dbReference type="NCBI Taxonomy" id="929705"/>
    <lineage>
        <taxon>Bacteria</taxon>
        <taxon>Bacillati</taxon>
        <taxon>Bacillota</taxon>
        <taxon>Clostridia</taxon>
        <taxon>Eubacteriales</taxon>
        <taxon>Clostridiales Family XVII. Incertae Sedis</taxon>
        <taxon>Sulfobacillus</taxon>
    </lineage>
</organism>
<dbReference type="AlphaFoldDB" id="A0A1W1WD45"/>
<dbReference type="SUPFAM" id="SSF46894">
    <property type="entry name" value="C-terminal effector domain of the bipartite response regulators"/>
    <property type="match status" value="1"/>
</dbReference>
<evidence type="ECO:0000259" key="4">
    <source>
        <dbReference type="PROSITE" id="PS50043"/>
    </source>
</evidence>
<dbReference type="STRING" id="28034.BFX07_04265"/>
<dbReference type="Pfam" id="PF00196">
    <property type="entry name" value="GerE"/>
    <property type="match status" value="1"/>
</dbReference>